<evidence type="ECO:0000259" key="1">
    <source>
        <dbReference type="Pfam" id="PF13460"/>
    </source>
</evidence>
<dbReference type="CDD" id="cd05243">
    <property type="entry name" value="SDR_a5"/>
    <property type="match status" value="1"/>
</dbReference>
<dbReference type="PANTHER" id="PTHR15020">
    <property type="entry name" value="FLAVIN REDUCTASE-RELATED"/>
    <property type="match status" value="1"/>
</dbReference>
<dbReference type="InterPro" id="IPR016040">
    <property type="entry name" value="NAD(P)-bd_dom"/>
</dbReference>
<dbReference type="RefSeq" id="WP_048728943.1">
    <property type="nucleotide sequence ID" value="NZ_LFMW01000013.1"/>
</dbReference>
<dbReference type="SUPFAM" id="SSF51735">
    <property type="entry name" value="NAD(P)-binding Rossmann-fold domains"/>
    <property type="match status" value="1"/>
</dbReference>
<dbReference type="Pfam" id="PF13460">
    <property type="entry name" value="NAD_binding_10"/>
    <property type="match status" value="1"/>
</dbReference>
<reference evidence="2 3" key="1">
    <citation type="submission" date="2015-06" db="EMBL/GenBank/DDBJ databases">
        <title>Draft genome sequence of an Antarctic Pseudomonas sp. strain KG01 with full potential for biotechnological applications.</title>
        <authorList>
            <person name="Pavlov M.S."/>
            <person name="Lira F."/>
            <person name="Martinez J.L."/>
            <person name="Marshall S.H."/>
        </authorList>
    </citation>
    <scope>NUCLEOTIDE SEQUENCE [LARGE SCALE GENOMIC DNA]</scope>
    <source>
        <strain evidence="2 3">KG01</strain>
    </source>
</reference>
<gene>
    <name evidence="2" type="ORF">ACR52_20945</name>
</gene>
<dbReference type="STRING" id="1674920.ACR52_20945"/>
<dbReference type="OrthoDB" id="9803892at2"/>
<proteinExistence type="predicted"/>
<comment type="caution">
    <text evidence="2">The sequence shown here is derived from an EMBL/GenBank/DDBJ whole genome shotgun (WGS) entry which is preliminary data.</text>
</comment>
<dbReference type="Proteomes" id="UP000037551">
    <property type="component" value="Unassembled WGS sequence"/>
</dbReference>
<evidence type="ECO:0000313" key="2">
    <source>
        <dbReference type="EMBL" id="KMT53835.1"/>
    </source>
</evidence>
<dbReference type="PATRIC" id="fig|1674920.3.peg.2592"/>
<protein>
    <submittedName>
        <fullName evidence="2">NAD-dependent dehydratase</fullName>
    </submittedName>
</protein>
<organism evidence="2 3">
    <name type="scientific">Pseudomonas fildesensis</name>
    <dbReference type="NCBI Taxonomy" id="1674920"/>
    <lineage>
        <taxon>Bacteria</taxon>
        <taxon>Pseudomonadati</taxon>
        <taxon>Pseudomonadota</taxon>
        <taxon>Gammaproteobacteria</taxon>
        <taxon>Pseudomonadales</taxon>
        <taxon>Pseudomonadaceae</taxon>
        <taxon>Pseudomonas</taxon>
    </lineage>
</organism>
<dbReference type="EMBL" id="LFMW01000013">
    <property type="protein sequence ID" value="KMT53835.1"/>
    <property type="molecule type" value="Genomic_DNA"/>
</dbReference>
<feature type="domain" description="NAD(P)-binding" evidence="1">
    <location>
        <begin position="8"/>
        <end position="192"/>
    </location>
</feature>
<dbReference type="PANTHER" id="PTHR15020:SF50">
    <property type="entry name" value="UPF0659 PROTEIN YMR090W"/>
    <property type="match status" value="1"/>
</dbReference>
<keyword evidence="3" id="KW-1185">Reference proteome</keyword>
<dbReference type="AlphaFoldDB" id="A0A0J8FUB2"/>
<evidence type="ECO:0000313" key="3">
    <source>
        <dbReference type="Proteomes" id="UP000037551"/>
    </source>
</evidence>
<name>A0A0J8FUB2_9PSED</name>
<dbReference type="Gene3D" id="3.40.50.720">
    <property type="entry name" value="NAD(P)-binding Rossmann-like Domain"/>
    <property type="match status" value="1"/>
</dbReference>
<accession>A0A0J8FUB2</accession>
<dbReference type="InterPro" id="IPR036291">
    <property type="entry name" value="NAD(P)-bd_dom_sf"/>
</dbReference>
<sequence>MSKVFIIGAAGKVGRRLIKQLVGRGYEAIALHRNPEQGSELADLGATPIEGNLLELESGRMAQLMSSSDAVVFTAGAGGAGMDLTNAIDGRGLELAVAATIQAGVRRFILVSAFPDALRGSPVSEGFENYIAVKKRADAHLVGTGLDWVIVRPGTLLDDTGTGKIRADVAIPYGEVSRDDVAATLAELIDQPKVSRVIIELTQGDTPVSDAVRRLGHERCLQ</sequence>